<keyword evidence="1" id="KW-0732">Signal</keyword>
<dbReference type="SMR" id="G5ABN5"/>
<dbReference type="InterPro" id="IPR036058">
    <property type="entry name" value="Kazal_dom_sf"/>
</dbReference>
<dbReference type="CDD" id="cd00104">
    <property type="entry name" value="KAZAL_FS"/>
    <property type="match status" value="1"/>
</dbReference>
<dbReference type="SMART" id="SM00280">
    <property type="entry name" value="KAZAL"/>
    <property type="match status" value="1"/>
</dbReference>
<dbReference type="InParanoid" id="G5ABN5"/>
<feature type="domain" description="Kazal-like" evidence="2">
    <location>
        <begin position="38"/>
        <end position="92"/>
    </location>
</feature>
<dbReference type="OMA" id="PCWPEDA"/>
<name>G5ABN5_PHYSP</name>
<feature type="signal peptide" evidence="1">
    <location>
        <begin position="1"/>
        <end position="20"/>
    </location>
</feature>
<reference evidence="3 4" key="1">
    <citation type="journal article" date="2006" name="Science">
        <title>Phytophthora genome sequences uncover evolutionary origins and mechanisms of pathogenesis.</title>
        <authorList>
            <person name="Tyler B.M."/>
            <person name="Tripathy S."/>
            <person name="Zhang X."/>
            <person name="Dehal P."/>
            <person name="Jiang R.H."/>
            <person name="Aerts A."/>
            <person name="Arredondo F.D."/>
            <person name="Baxter L."/>
            <person name="Bensasson D."/>
            <person name="Beynon J.L."/>
            <person name="Chapman J."/>
            <person name="Damasceno C.M."/>
            <person name="Dorrance A.E."/>
            <person name="Dou D."/>
            <person name="Dickerman A.W."/>
            <person name="Dubchak I.L."/>
            <person name="Garbelotto M."/>
            <person name="Gijzen M."/>
            <person name="Gordon S.G."/>
            <person name="Govers F."/>
            <person name="Grunwald N.J."/>
            <person name="Huang W."/>
            <person name="Ivors K.L."/>
            <person name="Jones R.W."/>
            <person name="Kamoun S."/>
            <person name="Krampis K."/>
            <person name="Lamour K.H."/>
            <person name="Lee M.K."/>
            <person name="McDonald W.H."/>
            <person name="Medina M."/>
            <person name="Meijer H.J."/>
            <person name="Nordberg E.K."/>
            <person name="Maclean D.J."/>
            <person name="Ospina-Giraldo M.D."/>
            <person name="Morris P.F."/>
            <person name="Phuntumart V."/>
            <person name="Putnam N.H."/>
            <person name="Rash S."/>
            <person name="Rose J.K."/>
            <person name="Sakihama Y."/>
            <person name="Salamov A.A."/>
            <person name="Savidor A."/>
            <person name="Scheuring C.F."/>
            <person name="Smith B.M."/>
            <person name="Sobral B.W."/>
            <person name="Terry A."/>
            <person name="Torto-Alalibo T.A."/>
            <person name="Win J."/>
            <person name="Xu Z."/>
            <person name="Zhang H."/>
            <person name="Grigoriev I.V."/>
            <person name="Rokhsar D.S."/>
            <person name="Boore J.L."/>
        </authorList>
    </citation>
    <scope>NUCLEOTIDE SEQUENCE [LARGE SCALE GENOMIC DNA]</scope>
    <source>
        <strain evidence="3 4">P6497</strain>
    </source>
</reference>
<dbReference type="SUPFAM" id="SSF100895">
    <property type="entry name" value="Kazal-type serine protease inhibitors"/>
    <property type="match status" value="1"/>
</dbReference>
<dbReference type="GeneID" id="20661426"/>
<dbReference type="Pfam" id="PF07648">
    <property type="entry name" value="Kazal_2"/>
    <property type="match status" value="1"/>
</dbReference>
<gene>
    <name evidence="3" type="ORF">PHYSODRAFT_529929</name>
</gene>
<evidence type="ECO:0000313" key="3">
    <source>
        <dbReference type="EMBL" id="EGZ06760.1"/>
    </source>
</evidence>
<feature type="non-terminal residue" evidence="3">
    <location>
        <position position="1"/>
    </location>
</feature>
<organism evidence="3 4">
    <name type="scientific">Phytophthora sojae (strain P6497)</name>
    <name type="common">Soybean stem and root rot agent</name>
    <name type="synonym">Phytophthora megasperma f. sp. glycines</name>
    <dbReference type="NCBI Taxonomy" id="1094619"/>
    <lineage>
        <taxon>Eukaryota</taxon>
        <taxon>Sar</taxon>
        <taxon>Stramenopiles</taxon>
        <taxon>Oomycota</taxon>
        <taxon>Peronosporomycetes</taxon>
        <taxon>Peronosporales</taxon>
        <taxon>Peronosporaceae</taxon>
        <taxon>Phytophthora</taxon>
    </lineage>
</organism>
<dbReference type="InterPro" id="IPR002350">
    <property type="entry name" value="Kazal_dom"/>
</dbReference>
<feature type="chain" id="PRO_5003472981" description="Kazal-like domain-containing protein" evidence="1">
    <location>
        <begin position="21"/>
        <end position="95"/>
    </location>
</feature>
<proteinExistence type="predicted"/>
<keyword evidence="4" id="KW-1185">Reference proteome</keyword>
<dbReference type="Proteomes" id="UP000002640">
    <property type="component" value="Unassembled WGS sequence"/>
</dbReference>
<dbReference type="Gene3D" id="3.30.60.30">
    <property type="match status" value="1"/>
</dbReference>
<evidence type="ECO:0000256" key="1">
    <source>
        <dbReference type="SAM" id="SignalP"/>
    </source>
</evidence>
<dbReference type="RefSeq" id="XP_009537524.1">
    <property type="nucleotide sequence ID" value="XM_009539229.1"/>
</dbReference>
<sequence>LKLAVVITIAATAAASSALAFVDSSASPAPRKLIFVAGYTGLPCDDTPCWPEDAPVCGSNGITYENACELDLAKCNDSGLNVTQVSTGACPTQSE</sequence>
<dbReference type="KEGG" id="psoj:PHYSODRAFT_529929"/>
<accession>G5ABN5</accession>
<dbReference type="AlphaFoldDB" id="G5ABN5"/>
<evidence type="ECO:0000259" key="2">
    <source>
        <dbReference type="PROSITE" id="PS51465"/>
    </source>
</evidence>
<evidence type="ECO:0000313" key="4">
    <source>
        <dbReference type="Proteomes" id="UP000002640"/>
    </source>
</evidence>
<protein>
    <recommendedName>
        <fullName evidence="2">Kazal-like domain-containing protein</fullName>
    </recommendedName>
</protein>
<dbReference type="PROSITE" id="PS51465">
    <property type="entry name" value="KAZAL_2"/>
    <property type="match status" value="1"/>
</dbReference>
<dbReference type="EMBL" id="JH159163">
    <property type="protein sequence ID" value="EGZ06760.1"/>
    <property type="molecule type" value="Genomic_DNA"/>
</dbReference>